<dbReference type="RefSeq" id="WP_092320722.1">
    <property type="nucleotide sequence ID" value="NZ_FNTJ01000003.1"/>
</dbReference>
<evidence type="ECO:0000313" key="1">
    <source>
        <dbReference type="EMBL" id="SED31413.1"/>
    </source>
</evidence>
<keyword evidence="2" id="KW-1185">Reference proteome</keyword>
<dbReference type="AlphaFoldDB" id="A0A1H4ZMS7"/>
<name>A0A1H4ZMS7_9PSED</name>
<accession>A0A1H4ZMS7</accession>
<sequence>MSLASSFEKSDHLGVLAKAWWTALQERMSKAGVSSTVKTSSQEAASLIAPAALAAHVVRQAYPAQKELRVLVLGRDPLFRLDGGRWLSYANDFLGVSGQIEFLTLIDEEAPTSFGSVASELALSRAKPVTPDQAVSGEGSRADLVIWVHPVNEVESPESEQQAALAIRLAESGVPVYSCHFSELDHLSQDIIVNPCGWSFQLLDETPVNRFGISLNGTGIRGGWGAVLSRLARASGNMPTASISAVRHAFAVLREEGGGSSTWNLGDQIRGPAGEGGKLVGLLGGMAVDTANGRVYHVSPDAKSLDMIGQMPGRFLREMPQDLKELTVWASRAYLNFLTELPPDEKQRKVVVGILQNAIDAGIDEACVGLARCYEATNRQPYLNEADRLYRSCAARSPMAAYYVAHQCMTSDPAKGHELLHFAAEHAYPFALCDLGISLYQSADTRQKGLDLLKQASAAGDVTASYHLAVLAVQVGQYEEAKSYLKGPVECGDGECAEFYLKIVEAQIKSGAGDRKAYKNQQSWVRTRMKKMKGRARAESA</sequence>
<evidence type="ECO:0008006" key="3">
    <source>
        <dbReference type="Google" id="ProtNLM"/>
    </source>
</evidence>
<protein>
    <recommendedName>
        <fullName evidence="3">Tetratricopeptide repeat-containing protein</fullName>
    </recommendedName>
</protein>
<evidence type="ECO:0000313" key="2">
    <source>
        <dbReference type="Proteomes" id="UP000198982"/>
    </source>
</evidence>
<reference evidence="2" key="1">
    <citation type="submission" date="2016-10" db="EMBL/GenBank/DDBJ databases">
        <authorList>
            <person name="Varghese N."/>
            <person name="Submissions S."/>
        </authorList>
    </citation>
    <scope>NUCLEOTIDE SEQUENCE [LARGE SCALE GENOMIC DNA]</scope>
    <source>
        <strain evidence="2">DSM 9751</strain>
    </source>
</reference>
<dbReference type="Proteomes" id="UP000198982">
    <property type="component" value="Unassembled WGS sequence"/>
</dbReference>
<dbReference type="InterPro" id="IPR011990">
    <property type="entry name" value="TPR-like_helical_dom_sf"/>
</dbReference>
<dbReference type="EMBL" id="FNTJ01000003">
    <property type="protein sequence ID" value="SED31413.1"/>
    <property type="molecule type" value="Genomic_DNA"/>
</dbReference>
<gene>
    <name evidence="1" type="ORF">SAMN05216178_6743</name>
</gene>
<dbReference type="Gene3D" id="1.25.40.10">
    <property type="entry name" value="Tetratricopeptide repeat domain"/>
    <property type="match status" value="1"/>
</dbReference>
<organism evidence="1 2">
    <name type="scientific">Pseudomonas saponiphila</name>
    <dbReference type="NCBI Taxonomy" id="556534"/>
    <lineage>
        <taxon>Bacteria</taxon>
        <taxon>Pseudomonadati</taxon>
        <taxon>Pseudomonadota</taxon>
        <taxon>Gammaproteobacteria</taxon>
        <taxon>Pseudomonadales</taxon>
        <taxon>Pseudomonadaceae</taxon>
        <taxon>Pseudomonas</taxon>
    </lineage>
</organism>
<proteinExistence type="predicted"/>
<dbReference type="SUPFAM" id="SSF81901">
    <property type="entry name" value="HCP-like"/>
    <property type="match status" value="1"/>
</dbReference>